<evidence type="ECO:0000256" key="2">
    <source>
        <dbReference type="ARBA" id="ARBA00022490"/>
    </source>
</evidence>
<dbReference type="Pfam" id="PF25304">
    <property type="entry name" value="WHD_eIF2D"/>
    <property type="match status" value="1"/>
</dbReference>
<feature type="compositionally biased region" description="Acidic residues" evidence="3">
    <location>
        <begin position="205"/>
        <end position="220"/>
    </location>
</feature>
<dbReference type="CDD" id="cd21156">
    <property type="entry name" value="PUA_eIF2d-like"/>
    <property type="match status" value="1"/>
</dbReference>
<name>A0A067T267_GALM3</name>
<dbReference type="InterPro" id="IPR039759">
    <property type="entry name" value="eIF2D_SUI1"/>
</dbReference>
<dbReference type="InterPro" id="IPR057429">
    <property type="entry name" value="WH_eIF2D"/>
</dbReference>
<dbReference type="InterPro" id="IPR036885">
    <property type="entry name" value="SWIB_MDM2_dom_sf"/>
</dbReference>
<keyword evidence="7" id="KW-1185">Reference proteome</keyword>
<dbReference type="PROSITE" id="PS51925">
    <property type="entry name" value="SWIB_MDM2"/>
    <property type="match status" value="1"/>
</dbReference>
<dbReference type="OrthoDB" id="199771at2759"/>
<dbReference type="Pfam" id="PF01253">
    <property type="entry name" value="SUI1"/>
    <property type="match status" value="1"/>
</dbReference>
<dbReference type="SUPFAM" id="SSF55159">
    <property type="entry name" value="eIF1-like"/>
    <property type="match status" value="1"/>
</dbReference>
<organism evidence="6 7">
    <name type="scientific">Galerina marginata (strain CBS 339.88)</name>
    <dbReference type="NCBI Taxonomy" id="685588"/>
    <lineage>
        <taxon>Eukaryota</taxon>
        <taxon>Fungi</taxon>
        <taxon>Dikarya</taxon>
        <taxon>Basidiomycota</taxon>
        <taxon>Agaricomycotina</taxon>
        <taxon>Agaricomycetes</taxon>
        <taxon>Agaricomycetidae</taxon>
        <taxon>Agaricales</taxon>
        <taxon>Agaricineae</taxon>
        <taxon>Strophariaceae</taxon>
        <taxon>Galerina</taxon>
    </lineage>
</organism>
<dbReference type="PANTHER" id="PTHR12217">
    <property type="entry name" value="EUKARYOTIC TRANSLATION INITIATION FACTOR 2D"/>
    <property type="match status" value="1"/>
</dbReference>
<dbReference type="InterPro" id="IPR048247">
    <property type="entry name" value="eIF2D_N"/>
</dbReference>
<dbReference type="InterPro" id="IPR041366">
    <property type="entry name" value="Pre-PUA"/>
</dbReference>
<dbReference type="Proteomes" id="UP000027222">
    <property type="component" value="Unassembled WGS sequence"/>
</dbReference>
<dbReference type="Gene3D" id="3.10.400.20">
    <property type="match status" value="1"/>
</dbReference>
<dbReference type="CDD" id="cd11608">
    <property type="entry name" value="eIF2D_C"/>
    <property type="match status" value="1"/>
</dbReference>
<dbReference type="GO" id="GO:0003743">
    <property type="term" value="F:translation initiation factor activity"/>
    <property type="evidence" value="ECO:0007669"/>
    <property type="project" value="InterPro"/>
</dbReference>
<keyword evidence="2" id="KW-0963">Cytoplasm</keyword>
<dbReference type="InterPro" id="IPR058886">
    <property type="entry name" value="SWIB_eIF2D"/>
</dbReference>
<dbReference type="AlphaFoldDB" id="A0A067T267"/>
<evidence type="ECO:0000313" key="7">
    <source>
        <dbReference type="Proteomes" id="UP000027222"/>
    </source>
</evidence>
<dbReference type="InterPro" id="IPR015947">
    <property type="entry name" value="PUA-like_sf"/>
</dbReference>
<dbReference type="Gene3D" id="3.30.780.10">
    <property type="entry name" value="SUI1-like domain"/>
    <property type="match status" value="1"/>
</dbReference>
<dbReference type="CDD" id="cd11610">
    <property type="entry name" value="eIF2D_N"/>
    <property type="match status" value="1"/>
</dbReference>
<dbReference type="Pfam" id="PF17832">
    <property type="entry name" value="Pre-PUA"/>
    <property type="match status" value="1"/>
</dbReference>
<feature type="domain" description="SUI1" evidence="4">
    <location>
        <begin position="526"/>
        <end position="602"/>
    </location>
</feature>
<dbReference type="SUPFAM" id="SSF47592">
    <property type="entry name" value="SWIB/MDM2 domain"/>
    <property type="match status" value="1"/>
</dbReference>
<dbReference type="Pfam" id="PF26291">
    <property type="entry name" value="SWIB_eIF2D"/>
    <property type="match status" value="1"/>
</dbReference>
<evidence type="ECO:0000313" key="6">
    <source>
        <dbReference type="EMBL" id="KDR74004.1"/>
    </source>
</evidence>
<dbReference type="InterPro" id="IPR048248">
    <property type="entry name" value="PUA_eIF2d-like"/>
</dbReference>
<evidence type="ECO:0000259" key="5">
    <source>
        <dbReference type="PROSITE" id="PS51925"/>
    </source>
</evidence>
<dbReference type="SUPFAM" id="SSF88697">
    <property type="entry name" value="PUA domain-like"/>
    <property type="match status" value="1"/>
</dbReference>
<evidence type="ECO:0000256" key="3">
    <source>
        <dbReference type="SAM" id="MobiDB-lite"/>
    </source>
</evidence>
<dbReference type="PROSITE" id="PS50296">
    <property type="entry name" value="SUI1"/>
    <property type="match status" value="1"/>
</dbReference>
<protein>
    <submittedName>
        <fullName evidence="6">Uncharacterized protein</fullName>
    </submittedName>
</protein>
<feature type="domain" description="DM2" evidence="5">
    <location>
        <begin position="404"/>
        <end position="492"/>
    </location>
</feature>
<gene>
    <name evidence="6" type="ORF">GALMADRAFT_250730</name>
</gene>
<dbReference type="PROSITE" id="PS50890">
    <property type="entry name" value="PUA"/>
    <property type="match status" value="1"/>
</dbReference>
<sequence>MFKKPLNNLKTSAPLRSSDRRKLKQRVVDLYGLTSEEGDVLVPDGILSVKFSTHIDEPGVAYIDPDGDPLWFTIGKGADGDLIPTIYTLWKKQDLLPFLSTPPGVIPILIGGADLMIPGVMHCPPALPERKVVAIRQYIKKEDKPFFSAPVAIGWMALPSDRLRTAAGGKGKAVHIAHTWKDHLWDMGSKKDIPEDTLLTTNSVEEVDQEQDQEWNDDETATMPPASENPASPTPDAPSSISYTAAEVSELLNKTLLQAISTQLKSLPTSAFPIPATLFYSNYILPSRPAFPTLVLPPATLPQYTSQSDDPPSVDTDITIKSSTHKSLTAFLKAAEKASLLTLKPPQKNQPDVLITSVNGKHPSVVGHKPFVMVKDLELKAAKIAAREEKERESQSTKEVQIRELWKPHQSTVDLFAGMGGSKTELYTSTEIRSLLNSYIAANNLVNAREQAYINLDDLLYACVSSKTKGKAKGKDAASSEADAEMSRFMKRDELARTIGSKMQSWYEIRADGKDVVTKKGTLTPIQVIMKVRQGRKASTLITGFEPFLVVDAEEMAENLRKVCAGATSVSPVAGKPSGSGLEVLVQGKQSSAVVDYLIGKGIPKKWIEVADLSGKK</sequence>
<dbReference type="InterPro" id="IPR039757">
    <property type="entry name" value="EIF2D"/>
</dbReference>
<dbReference type="STRING" id="685588.A0A067T267"/>
<dbReference type="InterPro" id="IPR036877">
    <property type="entry name" value="SUI1_dom_sf"/>
</dbReference>
<dbReference type="GO" id="GO:0001731">
    <property type="term" value="P:formation of translation preinitiation complex"/>
    <property type="evidence" value="ECO:0007669"/>
    <property type="project" value="InterPro"/>
</dbReference>
<proteinExistence type="inferred from homology"/>
<dbReference type="EMBL" id="KL142384">
    <property type="protein sequence ID" value="KDR74004.1"/>
    <property type="molecule type" value="Genomic_DNA"/>
</dbReference>
<evidence type="ECO:0000256" key="1">
    <source>
        <dbReference type="ARBA" id="ARBA00010359"/>
    </source>
</evidence>
<dbReference type="InterPro" id="IPR003121">
    <property type="entry name" value="SWIB_MDM2_domain"/>
</dbReference>
<feature type="region of interest" description="Disordered" evidence="3">
    <location>
        <begin position="201"/>
        <end position="240"/>
    </location>
</feature>
<comment type="similarity">
    <text evidence="1">Belongs to the eIF2D family.</text>
</comment>
<accession>A0A067T267</accession>
<evidence type="ECO:0000259" key="4">
    <source>
        <dbReference type="PROSITE" id="PS50296"/>
    </source>
</evidence>
<dbReference type="HOGENOM" id="CLU_012487_1_1_1"/>
<dbReference type="InterPro" id="IPR001950">
    <property type="entry name" value="SUI1"/>
</dbReference>
<dbReference type="Pfam" id="PF26292">
    <property type="entry name" value="PUA_elF2D"/>
    <property type="match status" value="1"/>
</dbReference>
<reference evidence="7" key="1">
    <citation type="journal article" date="2014" name="Proc. Natl. Acad. Sci. U.S.A.">
        <title>Extensive sampling of basidiomycete genomes demonstrates inadequacy of the white-rot/brown-rot paradigm for wood decay fungi.</title>
        <authorList>
            <person name="Riley R."/>
            <person name="Salamov A.A."/>
            <person name="Brown D.W."/>
            <person name="Nagy L.G."/>
            <person name="Floudas D."/>
            <person name="Held B.W."/>
            <person name="Levasseur A."/>
            <person name="Lombard V."/>
            <person name="Morin E."/>
            <person name="Otillar R."/>
            <person name="Lindquist E.A."/>
            <person name="Sun H."/>
            <person name="LaButti K.M."/>
            <person name="Schmutz J."/>
            <person name="Jabbour D."/>
            <person name="Luo H."/>
            <person name="Baker S.E."/>
            <person name="Pisabarro A.G."/>
            <person name="Walton J.D."/>
            <person name="Blanchette R.A."/>
            <person name="Henrissat B."/>
            <person name="Martin F."/>
            <person name="Cullen D."/>
            <person name="Hibbett D.S."/>
            <person name="Grigoriev I.V."/>
        </authorList>
    </citation>
    <scope>NUCLEOTIDE SEQUENCE [LARGE SCALE GENOMIC DNA]</scope>
    <source>
        <strain evidence="7">CBS 339.88</strain>
    </source>
</reference>
<dbReference type="PANTHER" id="PTHR12217:SF4">
    <property type="entry name" value="EUKARYOTIC TRANSLATION INITIATION FACTOR 2D"/>
    <property type="match status" value="1"/>
</dbReference>